<dbReference type="GO" id="GO:0006508">
    <property type="term" value="P:proteolysis"/>
    <property type="evidence" value="ECO:0007669"/>
    <property type="project" value="UniProtKB-KW"/>
</dbReference>
<organism evidence="3 4">
    <name type="scientific">Rubellimicrobium roseum</name>
    <dbReference type="NCBI Taxonomy" id="687525"/>
    <lineage>
        <taxon>Bacteria</taxon>
        <taxon>Pseudomonadati</taxon>
        <taxon>Pseudomonadota</taxon>
        <taxon>Alphaproteobacteria</taxon>
        <taxon>Rhodobacterales</taxon>
        <taxon>Roseobacteraceae</taxon>
        <taxon>Rubellimicrobium</taxon>
    </lineage>
</organism>
<gene>
    <name evidence="3" type="ORF">FHG71_06890</name>
</gene>
<protein>
    <submittedName>
        <fullName evidence="3">CPBP family intramembrane metalloprotease</fullName>
    </submittedName>
</protein>
<feature type="transmembrane region" description="Helical" evidence="1">
    <location>
        <begin position="70"/>
        <end position="89"/>
    </location>
</feature>
<evidence type="ECO:0000313" key="4">
    <source>
        <dbReference type="Proteomes" id="UP000305709"/>
    </source>
</evidence>
<feature type="transmembrane region" description="Helical" evidence="1">
    <location>
        <begin position="30"/>
        <end position="49"/>
    </location>
</feature>
<dbReference type="Pfam" id="PF02517">
    <property type="entry name" value="Rce1-like"/>
    <property type="match status" value="1"/>
</dbReference>
<dbReference type="Proteomes" id="UP000305709">
    <property type="component" value="Unassembled WGS sequence"/>
</dbReference>
<keyword evidence="1" id="KW-0812">Transmembrane</keyword>
<dbReference type="GO" id="GO:0080120">
    <property type="term" value="P:CAAX-box protein maturation"/>
    <property type="evidence" value="ECO:0007669"/>
    <property type="project" value="UniProtKB-ARBA"/>
</dbReference>
<keyword evidence="4" id="KW-1185">Reference proteome</keyword>
<evidence type="ECO:0000313" key="3">
    <source>
        <dbReference type="EMBL" id="TNC73016.1"/>
    </source>
</evidence>
<dbReference type="EMBL" id="VDFV01000005">
    <property type="protein sequence ID" value="TNC73016.1"/>
    <property type="molecule type" value="Genomic_DNA"/>
</dbReference>
<proteinExistence type="predicted"/>
<feature type="transmembrane region" description="Helical" evidence="1">
    <location>
        <begin position="5"/>
        <end position="24"/>
    </location>
</feature>
<feature type="domain" description="CAAX prenyl protease 2/Lysostaphin resistance protein A-like" evidence="2">
    <location>
        <begin position="96"/>
        <end position="192"/>
    </location>
</feature>
<evidence type="ECO:0000256" key="1">
    <source>
        <dbReference type="SAM" id="Phobius"/>
    </source>
</evidence>
<dbReference type="RefSeq" id="WP_139080895.1">
    <property type="nucleotide sequence ID" value="NZ_VDFV01000005.1"/>
</dbReference>
<dbReference type="GO" id="GO:0008237">
    <property type="term" value="F:metallopeptidase activity"/>
    <property type="evidence" value="ECO:0007669"/>
    <property type="project" value="UniProtKB-KW"/>
</dbReference>
<feature type="transmembrane region" description="Helical" evidence="1">
    <location>
        <begin position="95"/>
        <end position="116"/>
    </location>
</feature>
<feature type="transmembrane region" description="Helical" evidence="1">
    <location>
        <begin position="128"/>
        <end position="146"/>
    </location>
</feature>
<reference evidence="3 4" key="1">
    <citation type="submission" date="2019-06" db="EMBL/GenBank/DDBJ databases">
        <authorList>
            <person name="Jiang L."/>
        </authorList>
    </citation>
    <scope>NUCLEOTIDE SEQUENCE [LARGE SCALE GENOMIC DNA]</scope>
    <source>
        <strain evidence="3 4">YIM 48858</strain>
    </source>
</reference>
<feature type="transmembrane region" description="Helical" evidence="1">
    <location>
        <begin position="179"/>
        <end position="199"/>
    </location>
</feature>
<dbReference type="OrthoDB" id="7775561at2"/>
<dbReference type="InterPro" id="IPR003675">
    <property type="entry name" value="Rce1/LyrA-like_dom"/>
</dbReference>
<dbReference type="AlphaFoldDB" id="A0A5C4NIX7"/>
<name>A0A5C4NIX7_9RHOB</name>
<accession>A0A5C4NIX7</accession>
<evidence type="ECO:0000259" key="2">
    <source>
        <dbReference type="Pfam" id="PF02517"/>
    </source>
</evidence>
<keyword evidence="3" id="KW-0378">Hydrolase</keyword>
<keyword evidence="1" id="KW-0472">Membrane</keyword>
<keyword evidence="3" id="KW-0645">Protease</keyword>
<keyword evidence="1" id="KW-1133">Transmembrane helix</keyword>
<keyword evidence="3" id="KW-0482">Metalloprotease</keyword>
<sequence>MDGRLAFGAVLAIPLLYGLLHLLTGWLPPLVGAGLGLVAYWATLGAVLARQDRDGLLALAQARSPGRLAAVLLALPVIALGAVTMRLLGTVVLPAHLLLAAGLAAILHAVLEELFWRGALWPRPDPGPAALALGLYWAFHLAWLGAQGVSTGLAPHLAVMAPLALGGVWTAARLLSGTLGVSILAHAGLNLFLFTGLLAQSGAAG</sequence>
<comment type="caution">
    <text evidence="3">The sequence shown here is derived from an EMBL/GenBank/DDBJ whole genome shotgun (WGS) entry which is preliminary data.</text>
</comment>
<dbReference type="GO" id="GO:0004175">
    <property type="term" value="F:endopeptidase activity"/>
    <property type="evidence" value="ECO:0007669"/>
    <property type="project" value="UniProtKB-ARBA"/>
</dbReference>